<dbReference type="InterPro" id="IPR017802">
    <property type="entry name" value="VWFA-rel_acidobac-type"/>
</dbReference>
<sequence>MMIPFQRTRLATPVLLVLFGLGSVPATVLAQTPQQQTPPPAPPADDSAGPQTDSGPIVIKKKKEEEAPPPAPVAPPAPKVKNPNNEVYSLRVDVPIVNLDVNVILDKTHQFVPGLKAPNFLVLEDGVPQTISSVRMAQTPITAVMLLEFASNSYYFIRDMQNASFSFFNTLRPEDYVAVITYDLRTHILTDFTNNKQIVGGALSSLIIPGFSDTNVFDALYETLDRVSRIEGRKYIILIGTGRDTFSKLTLDKILAKVKATPNVTIFTIGTGALVRELADARGGMGSITRLDYLQADNQMKTFARMTGGMSFNPMFQGALPDIFSQINDSIRNQYVLTYRPTNSKNDGSYRRVEVKLVDNEGHPLQMQDEKHKPLKYSVIARDGYRAKNEVE</sequence>
<dbReference type="NCBIfam" id="TIGR03436">
    <property type="entry name" value="acidobact_VWFA"/>
    <property type="match status" value="1"/>
</dbReference>
<dbReference type="EMBL" id="SHKW01000001">
    <property type="protein sequence ID" value="RZU39454.1"/>
    <property type="molecule type" value="Genomic_DNA"/>
</dbReference>
<feature type="region of interest" description="Disordered" evidence="1">
    <location>
        <begin position="32"/>
        <end position="55"/>
    </location>
</feature>
<reference evidence="4 5" key="1">
    <citation type="submission" date="2019-02" db="EMBL/GenBank/DDBJ databases">
        <title>Genomic Encyclopedia of Archaeal and Bacterial Type Strains, Phase II (KMG-II): from individual species to whole genera.</title>
        <authorList>
            <person name="Goeker M."/>
        </authorList>
    </citation>
    <scope>NUCLEOTIDE SEQUENCE [LARGE SCALE GENOMIC DNA]</scope>
    <source>
        <strain evidence="4 5">DSM 18101</strain>
    </source>
</reference>
<organism evidence="4 5">
    <name type="scientific">Edaphobacter modestus</name>
    <dbReference type="NCBI Taxonomy" id="388466"/>
    <lineage>
        <taxon>Bacteria</taxon>
        <taxon>Pseudomonadati</taxon>
        <taxon>Acidobacteriota</taxon>
        <taxon>Terriglobia</taxon>
        <taxon>Terriglobales</taxon>
        <taxon>Acidobacteriaceae</taxon>
        <taxon>Edaphobacter</taxon>
    </lineage>
</organism>
<keyword evidence="5" id="KW-1185">Reference proteome</keyword>
<dbReference type="Gene3D" id="3.40.50.410">
    <property type="entry name" value="von Willebrand factor, type A domain"/>
    <property type="match status" value="1"/>
</dbReference>
<accession>A0A4Q7YQK9</accession>
<evidence type="ECO:0000313" key="4">
    <source>
        <dbReference type="EMBL" id="RZU39454.1"/>
    </source>
</evidence>
<dbReference type="RefSeq" id="WP_242617720.1">
    <property type="nucleotide sequence ID" value="NZ_SHKW01000001.1"/>
</dbReference>
<feature type="chain" id="PRO_5020205725" evidence="2">
    <location>
        <begin position="31"/>
        <end position="392"/>
    </location>
</feature>
<dbReference type="AlphaFoldDB" id="A0A4Q7YQK9"/>
<evidence type="ECO:0000256" key="1">
    <source>
        <dbReference type="SAM" id="MobiDB-lite"/>
    </source>
</evidence>
<dbReference type="PROSITE" id="PS50234">
    <property type="entry name" value="VWFA"/>
    <property type="match status" value="1"/>
</dbReference>
<dbReference type="InterPro" id="IPR002035">
    <property type="entry name" value="VWF_A"/>
</dbReference>
<evidence type="ECO:0000256" key="2">
    <source>
        <dbReference type="SAM" id="SignalP"/>
    </source>
</evidence>
<dbReference type="Proteomes" id="UP000292958">
    <property type="component" value="Unassembled WGS sequence"/>
</dbReference>
<feature type="signal peptide" evidence="2">
    <location>
        <begin position="1"/>
        <end position="30"/>
    </location>
</feature>
<dbReference type="SUPFAM" id="SSF53300">
    <property type="entry name" value="vWA-like"/>
    <property type="match status" value="1"/>
</dbReference>
<evidence type="ECO:0000259" key="3">
    <source>
        <dbReference type="PROSITE" id="PS50234"/>
    </source>
</evidence>
<dbReference type="InterPro" id="IPR036465">
    <property type="entry name" value="vWFA_dom_sf"/>
</dbReference>
<gene>
    <name evidence="4" type="ORF">BDD14_0839</name>
</gene>
<evidence type="ECO:0000313" key="5">
    <source>
        <dbReference type="Proteomes" id="UP000292958"/>
    </source>
</evidence>
<protein>
    <submittedName>
        <fullName evidence="4">VWFA-related protein</fullName>
    </submittedName>
</protein>
<feature type="region of interest" description="Disordered" evidence="1">
    <location>
        <begin position="63"/>
        <end position="82"/>
    </location>
</feature>
<feature type="compositionally biased region" description="Pro residues" evidence="1">
    <location>
        <begin position="68"/>
        <end position="78"/>
    </location>
</feature>
<name>A0A4Q7YQK9_9BACT</name>
<feature type="domain" description="VWFA" evidence="3">
    <location>
        <begin position="100"/>
        <end position="327"/>
    </location>
</feature>
<proteinExistence type="predicted"/>
<dbReference type="CDD" id="cd00198">
    <property type="entry name" value="vWFA"/>
    <property type="match status" value="1"/>
</dbReference>
<keyword evidence="2" id="KW-0732">Signal</keyword>
<comment type="caution">
    <text evidence="4">The sequence shown here is derived from an EMBL/GenBank/DDBJ whole genome shotgun (WGS) entry which is preliminary data.</text>
</comment>